<name>A0ABW2D8D0_9ACTN</name>
<protein>
    <recommendedName>
        <fullName evidence="4">Peptidase inhibitor family I36</fullName>
    </recommendedName>
</protein>
<keyword evidence="1" id="KW-0732">Signal</keyword>
<organism evidence="2 3">
    <name type="scientific">Glycomyces mayteni</name>
    <dbReference type="NCBI Taxonomy" id="543887"/>
    <lineage>
        <taxon>Bacteria</taxon>
        <taxon>Bacillati</taxon>
        <taxon>Actinomycetota</taxon>
        <taxon>Actinomycetes</taxon>
        <taxon>Glycomycetales</taxon>
        <taxon>Glycomycetaceae</taxon>
        <taxon>Glycomyces</taxon>
    </lineage>
</organism>
<evidence type="ECO:0000313" key="2">
    <source>
        <dbReference type="EMBL" id="MFC6957196.1"/>
    </source>
</evidence>
<evidence type="ECO:0000313" key="3">
    <source>
        <dbReference type="Proteomes" id="UP001596470"/>
    </source>
</evidence>
<keyword evidence="3" id="KW-1185">Reference proteome</keyword>
<sequence>MNRTLTRSRAVIAAVLAAAFSAIMLATASPAQAGWSTVAGCNPEEVCVYKGSFAAGNIVARSKGTLPDITLSADTWYYVFNNGVADAGADHYYFKWSGSGNEYCLHYNTDSTASSGEWYGFRSYKSEKLYADYWGGEC</sequence>
<dbReference type="RefSeq" id="WP_382348347.1">
    <property type="nucleotide sequence ID" value="NZ_JBHMBP010000002.1"/>
</dbReference>
<gene>
    <name evidence="2" type="ORF">ACFQS3_08325</name>
</gene>
<accession>A0ABW2D8D0</accession>
<dbReference type="EMBL" id="JBHSYS010000002">
    <property type="protein sequence ID" value="MFC6957196.1"/>
    <property type="molecule type" value="Genomic_DNA"/>
</dbReference>
<feature type="chain" id="PRO_5045535927" description="Peptidase inhibitor family I36" evidence="1">
    <location>
        <begin position="34"/>
        <end position="138"/>
    </location>
</feature>
<evidence type="ECO:0000256" key="1">
    <source>
        <dbReference type="SAM" id="SignalP"/>
    </source>
</evidence>
<comment type="caution">
    <text evidence="2">The sequence shown here is derived from an EMBL/GenBank/DDBJ whole genome shotgun (WGS) entry which is preliminary data.</text>
</comment>
<feature type="signal peptide" evidence="1">
    <location>
        <begin position="1"/>
        <end position="33"/>
    </location>
</feature>
<evidence type="ECO:0008006" key="4">
    <source>
        <dbReference type="Google" id="ProtNLM"/>
    </source>
</evidence>
<dbReference type="Proteomes" id="UP001596470">
    <property type="component" value="Unassembled WGS sequence"/>
</dbReference>
<reference evidence="3" key="1">
    <citation type="journal article" date="2019" name="Int. J. Syst. Evol. Microbiol.">
        <title>The Global Catalogue of Microorganisms (GCM) 10K type strain sequencing project: providing services to taxonomists for standard genome sequencing and annotation.</title>
        <authorList>
            <consortium name="The Broad Institute Genomics Platform"/>
            <consortium name="The Broad Institute Genome Sequencing Center for Infectious Disease"/>
            <person name="Wu L."/>
            <person name="Ma J."/>
        </authorList>
    </citation>
    <scope>NUCLEOTIDE SEQUENCE [LARGE SCALE GENOMIC DNA]</scope>
    <source>
        <strain evidence="3">KACC 12634</strain>
    </source>
</reference>
<proteinExistence type="predicted"/>